<evidence type="ECO:0000313" key="3">
    <source>
        <dbReference type="Proteomes" id="UP000022910"/>
    </source>
</evidence>
<feature type="compositionally biased region" description="Low complexity" evidence="1">
    <location>
        <begin position="126"/>
        <end position="137"/>
    </location>
</feature>
<protein>
    <submittedName>
        <fullName evidence="2">Uncharacterized protein</fullName>
    </submittedName>
</protein>
<dbReference type="Proteomes" id="UP000022910">
    <property type="component" value="Unassembled WGS sequence"/>
</dbReference>
<proteinExistence type="predicted"/>
<reference evidence="2 3" key="1">
    <citation type="submission" date="2014-02" db="EMBL/GenBank/DDBJ databases">
        <title>Single nucleus genome sequencing reveals high similarity among nuclei of an endomycorrhizal fungus.</title>
        <authorList>
            <person name="Lin K."/>
            <person name="Geurts R."/>
            <person name="Zhang Z."/>
            <person name="Limpens E."/>
            <person name="Saunders D.G."/>
            <person name="Mu D."/>
            <person name="Pang E."/>
            <person name="Cao H."/>
            <person name="Cha H."/>
            <person name="Lin T."/>
            <person name="Zhou Q."/>
            <person name="Shang Y."/>
            <person name="Li Y."/>
            <person name="Ivanov S."/>
            <person name="Sharma T."/>
            <person name="Velzen R.V."/>
            <person name="Ruijter N.D."/>
            <person name="Aanen D.K."/>
            <person name="Win J."/>
            <person name="Kamoun S."/>
            <person name="Bisseling T."/>
            <person name="Huang S."/>
        </authorList>
    </citation>
    <scope>NUCLEOTIDE SEQUENCE [LARGE SCALE GENOMIC DNA]</scope>
    <source>
        <strain evidence="3">DAOM197198w</strain>
    </source>
</reference>
<dbReference type="HOGENOM" id="CLU_761045_0_0_1"/>
<evidence type="ECO:0000256" key="1">
    <source>
        <dbReference type="SAM" id="MobiDB-lite"/>
    </source>
</evidence>
<organism evidence="2 3">
    <name type="scientific">Rhizophagus irregularis (strain DAOM 197198w)</name>
    <name type="common">Glomus intraradices</name>
    <dbReference type="NCBI Taxonomy" id="1432141"/>
    <lineage>
        <taxon>Eukaryota</taxon>
        <taxon>Fungi</taxon>
        <taxon>Fungi incertae sedis</taxon>
        <taxon>Mucoromycota</taxon>
        <taxon>Glomeromycotina</taxon>
        <taxon>Glomeromycetes</taxon>
        <taxon>Glomerales</taxon>
        <taxon>Glomeraceae</taxon>
        <taxon>Rhizophagus</taxon>
    </lineage>
</organism>
<evidence type="ECO:0000313" key="2">
    <source>
        <dbReference type="EMBL" id="EXX70323.1"/>
    </source>
</evidence>
<accession>A0A015MU75</accession>
<gene>
    <name evidence="2" type="ORF">RirG_088550</name>
</gene>
<dbReference type="EMBL" id="JEMT01016617">
    <property type="protein sequence ID" value="EXX70323.1"/>
    <property type="molecule type" value="Genomic_DNA"/>
</dbReference>
<feature type="region of interest" description="Disordered" evidence="1">
    <location>
        <begin position="123"/>
        <end position="142"/>
    </location>
</feature>
<name>A0A015MU75_RHIIW</name>
<dbReference type="AlphaFoldDB" id="A0A015MU75"/>
<sequence length="364" mass="42895">MSEHQFIVSLFDKKFVPEEIIEKLDYNTSSSNTTSNSLFPSQKTNNSLNNNILFVNNNLQQQHSRLLLSGKQFWPTSTPIRDDDYIIISNNSKFGSTFTSIIPVKKLFYKIWSRMNPNGILKRNFSSNNSSSSSTSSEEIQENYEDQYNEYRKIYKKPCCSPSREKTFHKKQSNLLEKKIPSSYSPVKTLNYFCCDDMFNNRNPISPPINPVTISRNQTISYTSRHNLNPLLTPDERTSKPLRLILFNIHTYWQNWSIKYQIELPRNISFHRFKRVMSQMLRNEIPNDLIVLYHTERYTDDDVMIGFDSNNKEINRFLLDYLCKSDKIRVVTHDAVWSTYLLMWNDNEISITLFSKSLIEIKCK</sequence>
<comment type="caution">
    <text evidence="2">The sequence shown here is derived from an EMBL/GenBank/DDBJ whole genome shotgun (WGS) entry which is preliminary data.</text>
</comment>
<keyword evidence="3" id="KW-1185">Reference proteome</keyword>
<dbReference type="OrthoDB" id="2319326at2759"/>